<evidence type="ECO:0000256" key="2">
    <source>
        <dbReference type="ARBA" id="ARBA00023274"/>
    </source>
</evidence>
<evidence type="ECO:0000313" key="6">
    <source>
        <dbReference type="Proteomes" id="UP000650081"/>
    </source>
</evidence>
<dbReference type="Proteomes" id="UP000650081">
    <property type="component" value="Unassembled WGS sequence"/>
</dbReference>
<dbReference type="GO" id="GO:0006412">
    <property type="term" value="P:translation"/>
    <property type="evidence" value="ECO:0007669"/>
    <property type="project" value="UniProtKB-UniRule"/>
</dbReference>
<comment type="caution">
    <text evidence="5">The sequence shown here is derived from an EMBL/GenBank/DDBJ whole genome shotgun (WGS) entry which is preliminary data.</text>
</comment>
<dbReference type="HAMAP" id="MF_00385">
    <property type="entry name" value="Ribosomal_bS16"/>
    <property type="match status" value="1"/>
</dbReference>
<keyword evidence="6" id="KW-1185">Reference proteome</keyword>
<dbReference type="Pfam" id="PF00886">
    <property type="entry name" value="Ribosomal_S16"/>
    <property type="match status" value="1"/>
</dbReference>
<dbReference type="PANTHER" id="PTHR12919:SF20">
    <property type="entry name" value="SMALL RIBOSOMAL SUBUNIT PROTEIN BS16M"/>
    <property type="match status" value="1"/>
</dbReference>
<dbReference type="GO" id="GO:0015935">
    <property type="term" value="C:small ribosomal subunit"/>
    <property type="evidence" value="ECO:0007669"/>
    <property type="project" value="TreeGrafter"/>
</dbReference>
<dbReference type="NCBIfam" id="TIGR00002">
    <property type="entry name" value="S16"/>
    <property type="match status" value="1"/>
</dbReference>
<evidence type="ECO:0000256" key="4">
    <source>
        <dbReference type="SAM" id="MobiDB-lite"/>
    </source>
</evidence>
<dbReference type="PANTHER" id="PTHR12919">
    <property type="entry name" value="30S RIBOSOMAL PROTEIN S16"/>
    <property type="match status" value="1"/>
</dbReference>
<dbReference type="RefSeq" id="WP_187465217.1">
    <property type="nucleotide sequence ID" value="NZ_JACSIT010000050.1"/>
</dbReference>
<evidence type="ECO:0000313" key="5">
    <source>
        <dbReference type="EMBL" id="MBC6993094.1"/>
    </source>
</evidence>
<feature type="region of interest" description="Disordered" evidence="4">
    <location>
        <begin position="156"/>
        <end position="214"/>
    </location>
</feature>
<keyword evidence="2 3" id="KW-0687">Ribonucleoprotein</keyword>
<organism evidence="5 6">
    <name type="scientific">Neolewinella lacunae</name>
    <dbReference type="NCBI Taxonomy" id="1517758"/>
    <lineage>
        <taxon>Bacteria</taxon>
        <taxon>Pseudomonadati</taxon>
        <taxon>Bacteroidota</taxon>
        <taxon>Saprospiria</taxon>
        <taxon>Saprospirales</taxon>
        <taxon>Lewinellaceae</taxon>
        <taxon>Neolewinella</taxon>
    </lineage>
</organism>
<dbReference type="GO" id="GO:0003735">
    <property type="term" value="F:structural constituent of ribosome"/>
    <property type="evidence" value="ECO:0007669"/>
    <property type="project" value="InterPro"/>
</dbReference>
<protein>
    <recommendedName>
        <fullName evidence="3">Small ribosomal subunit protein bS16</fullName>
    </recommendedName>
</protein>
<proteinExistence type="inferred from homology"/>
<dbReference type="InterPro" id="IPR000307">
    <property type="entry name" value="Ribosomal_bS16"/>
</dbReference>
<dbReference type="EMBL" id="JACSIT010000050">
    <property type="protein sequence ID" value="MBC6993094.1"/>
    <property type="molecule type" value="Genomic_DNA"/>
</dbReference>
<comment type="similarity">
    <text evidence="3">Belongs to the bacterial ribosomal protein bS16 family.</text>
</comment>
<dbReference type="GO" id="GO:0005737">
    <property type="term" value="C:cytoplasm"/>
    <property type="evidence" value="ECO:0007669"/>
    <property type="project" value="UniProtKB-ARBA"/>
</dbReference>
<accession>A0A923PKR3</accession>
<keyword evidence="1 3" id="KW-0689">Ribosomal protein</keyword>
<feature type="compositionally biased region" description="Low complexity" evidence="4">
    <location>
        <begin position="176"/>
        <end position="198"/>
    </location>
</feature>
<dbReference type="Gene3D" id="3.30.1320.10">
    <property type="match status" value="1"/>
</dbReference>
<dbReference type="AlphaFoldDB" id="A0A923PKR3"/>
<gene>
    <name evidence="3 5" type="primary">rpsP</name>
    <name evidence="5" type="ORF">H9S92_02880</name>
</gene>
<evidence type="ECO:0000256" key="1">
    <source>
        <dbReference type="ARBA" id="ARBA00022980"/>
    </source>
</evidence>
<name>A0A923PKR3_9BACT</name>
<reference evidence="5" key="1">
    <citation type="submission" date="2020-08" db="EMBL/GenBank/DDBJ databases">
        <title>Lewinella bacteria from marine environments.</title>
        <authorList>
            <person name="Zhong Y."/>
        </authorList>
    </citation>
    <scope>NUCLEOTIDE SEQUENCE</scope>
    <source>
        <strain evidence="5">KCTC 42187</strain>
    </source>
</reference>
<sequence length="214" mass="23126">MPVRIRLQRHGRRKRPFYHIVAADARSPRDGRFIEKLGTYNPMTVPATIELDRMAAYQWLVKGAQPSDTVNAILRFKGVLYFKHLMRGVSKGALTQEQASEKWEAFIESKEGKVAARREAEAQRIANYHVAVSGTAPAKPEPVVEEEVVEEAAPAVEATEEAAEVGSTEESRAEAADVAGEAIAEAEAAAAAGEALEAAAEETPEGASDVEKEA</sequence>
<dbReference type="SUPFAM" id="SSF54565">
    <property type="entry name" value="Ribosomal protein S16"/>
    <property type="match status" value="1"/>
</dbReference>
<evidence type="ECO:0000256" key="3">
    <source>
        <dbReference type="HAMAP-Rule" id="MF_00385"/>
    </source>
</evidence>
<dbReference type="InterPro" id="IPR023803">
    <property type="entry name" value="Ribosomal_bS16_dom_sf"/>
</dbReference>